<evidence type="ECO:0008006" key="3">
    <source>
        <dbReference type="Google" id="ProtNLM"/>
    </source>
</evidence>
<organism evidence="1 2">
    <name type="scientific">Salmonirosea aquatica</name>
    <dbReference type="NCBI Taxonomy" id="2654236"/>
    <lineage>
        <taxon>Bacteria</taxon>
        <taxon>Pseudomonadati</taxon>
        <taxon>Bacteroidota</taxon>
        <taxon>Cytophagia</taxon>
        <taxon>Cytophagales</taxon>
        <taxon>Spirosomataceae</taxon>
        <taxon>Salmonirosea</taxon>
    </lineage>
</organism>
<dbReference type="Proteomes" id="UP000479293">
    <property type="component" value="Unassembled WGS sequence"/>
</dbReference>
<dbReference type="AlphaFoldDB" id="A0A7C9F9E2"/>
<proteinExistence type="predicted"/>
<protein>
    <recommendedName>
        <fullName evidence="3">ParB/Sulfiredoxin domain-containing protein</fullName>
    </recommendedName>
</protein>
<evidence type="ECO:0000313" key="1">
    <source>
        <dbReference type="EMBL" id="MPR37406.1"/>
    </source>
</evidence>
<accession>A0A7C9F9E2</accession>
<sequence length="352" mass="39720">MAKTSPLDKLKEKTADMKIPMFQQEIFIKSNLIVVPELRSLIPPLKVDEREQLEVNLLANGIKDPLTVWETSPVVVKGGLDSKSVSNRLLDGLTNDTKIYVLIDGHNRYDLAQKHGLDFRINIESFADMQIVRDYMINYQLGRRNLTPEQSSYLRGLRYNEMKESNKSGREVNVAEKLAEEYNVSARTIKRDSGFAKGLDELSPEFKQEVLSGKTQLPREAVKVLSKKKPAKPIESLDELNAVLEKMPKAFKSLDDLKGKPENTDQKESGKIADLIQGVVASETVAAQDRGKAKKGSDSELIKFVEEDYRAEDSQAAKLQMKLKSLLNEDLFEKDTLKLLIEKANELLNVLE</sequence>
<name>A0A7C9F9E2_9BACT</name>
<gene>
    <name evidence="1" type="ORF">GBK04_29790</name>
</gene>
<reference evidence="1 2" key="1">
    <citation type="submission" date="2019-10" db="EMBL/GenBank/DDBJ databases">
        <title>Draft Genome Sequence of Cytophagaceae sp. SJW1-29.</title>
        <authorList>
            <person name="Choi A."/>
        </authorList>
    </citation>
    <scope>NUCLEOTIDE SEQUENCE [LARGE SCALE GENOMIC DNA]</scope>
    <source>
        <strain evidence="1 2">SJW1-29</strain>
    </source>
</reference>
<dbReference type="RefSeq" id="WP_152766865.1">
    <property type="nucleotide sequence ID" value="NZ_WHLY01000004.1"/>
</dbReference>
<evidence type="ECO:0000313" key="2">
    <source>
        <dbReference type="Proteomes" id="UP000479293"/>
    </source>
</evidence>
<dbReference type="EMBL" id="WHLY01000004">
    <property type="protein sequence ID" value="MPR37406.1"/>
    <property type="molecule type" value="Genomic_DNA"/>
</dbReference>
<comment type="caution">
    <text evidence="1">The sequence shown here is derived from an EMBL/GenBank/DDBJ whole genome shotgun (WGS) entry which is preliminary data.</text>
</comment>
<keyword evidence="2" id="KW-1185">Reference proteome</keyword>